<feature type="compositionally biased region" description="Basic residues" evidence="1">
    <location>
        <begin position="80"/>
        <end position="90"/>
    </location>
</feature>
<feature type="region of interest" description="Disordered" evidence="1">
    <location>
        <begin position="34"/>
        <end position="90"/>
    </location>
</feature>
<proteinExistence type="predicted"/>
<keyword evidence="3" id="KW-1185">Reference proteome</keyword>
<evidence type="ECO:0000313" key="3">
    <source>
        <dbReference type="Proteomes" id="UP001066276"/>
    </source>
</evidence>
<protein>
    <submittedName>
        <fullName evidence="2">Uncharacterized protein</fullName>
    </submittedName>
</protein>
<gene>
    <name evidence="2" type="ORF">NDU88_004356</name>
</gene>
<dbReference type="Proteomes" id="UP001066276">
    <property type="component" value="Chromosome 8"/>
</dbReference>
<dbReference type="EMBL" id="JANPWB010000012">
    <property type="protein sequence ID" value="KAJ1116137.1"/>
    <property type="molecule type" value="Genomic_DNA"/>
</dbReference>
<sequence length="90" mass="10687">MYVPGVPWNGHLTGGLTRISALKEHKMKPELKRRRIQKESEQRDGVERKRMRRKEERVPNIRNQPPRTATTRKPQSLLAKTRRVLKTQHL</sequence>
<reference evidence="2" key="1">
    <citation type="journal article" date="2022" name="bioRxiv">
        <title>Sequencing and chromosome-scale assembly of the giantPleurodeles waltlgenome.</title>
        <authorList>
            <person name="Brown T."/>
            <person name="Elewa A."/>
            <person name="Iarovenko S."/>
            <person name="Subramanian E."/>
            <person name="Araus A.J."/>
            <person name="Petzold A."/>
            <person name="Susuki M."/>
            <person name="Suzuki K.-i.T."/>
            <person name="Hayashi T."/>
            <person name="Toyoda A."/>
            <person name="Oliveira C."/>
            <person name="Osipova E."/>
            <person name="Leigh N.D."/>
            <person name="Simon A."/>
            <person name="Yun M.H."/>
        </authorList>
    </citation>
    <scope>NUCLEOTIDE SEQUENCE</scope>
    <source>
        <strain evidence="2">20211129_DDA</strain>
        <tissue evidence="2">Liver</tissue>
    </source>
</reference>
<evidence type="ECO:0000256" key="1">
    <source>
        <dbReference type="SAM" id="MobiDB-lite"/>
    </source>
</evidence>
<organism evidence="2 3">
    <name type="scientific">Pleurodeles waltl</name>
    <name type="common">Iberian ribbed newt</name>
    <dbReference type="NCBI Taxonomy" id="8319"/>
    <lineage>
        <taxon>Eukaryota</taxon>
        <taxon>Metazoa</taxon>
        <taxon>Chordata</taxon>
        <taxon>Craniata</taxon>
        <taxon>Vertebrata</taxon>
        <taxon>Euteleostomi</taxon>
        <taxon>Amphibia</taxon>
        <taxon>Batrachia</taxon>
        <taxon>Caudata</taxon>
        <taxon>Salamandroidea</taxon>
        <taxon>Salamandridae</taxon>
        <taxon>Pleurodelinae</taxon>
        <taxon>Pleurodeles</taxon>
    </lineage>
</organism>
<accession>A0AAV7NM04</accession>
<evidence type="ECO:0000313" key="2">
    <source>
        <dbReference type="EMBL" id="KAJ1116137.1"/>
    </source>
</evidence>
<feature type="compositionally biased region" description="Basic and acidic residues" evidence="1">
    <location>
        <begin position="37"/>
        <end position="59"/>
    </location>
</feature>
<dbReference type="AlphaFoldDB" id="A0AAV7NM04"/>
<name>A0AAV7NM04_PLEWA</name>
<comment type="caution">
    <text evidence="2">The sequence shown here is derived from an EMBL/GenBank/DDBJ whole genome shotgun (WGS) entry which is preliminary data.</text>
</comment>
<feature type="compositionally biased region" description="Polar residues" evidence="1">
    <location>
        <begin position="61"/>
        <end position="74"/>
    </location>
</feature>